<keyword evidence="8" id="KW-0798">TonB box</keyword>
<keyword evidence="14" id="KW-0675">Receptor</keyword>
<comment type="subcellular location">
    <subcellularLocation>
        <location evidence="1 11">Cell outer membrane</location>
        <topology evidence="1 11">Multi-pass membrane protein</topology>
    </subcellularLocation>
</comment>
<feature type="signal peptide" evidence="12">
    <location>
        <begin position="1"/>
        <end position="21"/>
    </location>
</feature>
<dbReference type="PANTHER" id="PTHR32552:SF81">
    <property type="entry name" value="TONB-DEPENDENT OUTER MEMBRANE RECEPTOR"/>
    <property type="match status" value="1"/>
</dbReference>
<keyword evidence="4" id="KW-0410">Iron transport</keyword>
<protein>
    <submittedName>
        <fullName evidence="14">TonB-dependent receptor</fullName>
    </submittedName>
</protein>
<dbReference type="EMBL" id="JAQQKW010000002">
    <property type="protein sequence ID" value="MDC7693450.1"/>
    <property type="molecule type" value="Genomic_DNA"/>
</dbReference>
<keyword evidence="10 11" id="KW-0998">Cell outer membrane</keyword>
<evidence type="ECO:0000313" key="14">
    <source>
        <dbReference type="EMBL" id="MDC7693450.1"/>
    </source>
</evidence>
<evidence type="ECO:0000256" key="4">
    <source>
        <dbReference type="ARBA" id="ARBA00022496"/>
    </source>
</evidence>
<dbReference type="Pfam" id="PF07715">
    <property type="entry name" value="Plug"/>
    <property type="match status" value="1"/>
</dbReference>
<dbReference type="SUPFAM" id="SSF56935">
    <property type="entry name" value="Porins"/>
    <property type="match status" value="1"/>
</dbReference>
<feature type="domain" description="TonB-dependent receptor plug" evidence="13">
    <location>
        <begin position="55"/>
        <end position="166"/>
    </location>
</feature>
<comment type="similarity">
    <text evidence="11">Belongs to the TonB-dependent receptor family.</text>
</comment>
<evidence type="ECO:0000313" key="15">
    <source>
        <dbReference type="Proteomes" id="UP001216595"/>
    </source>
</evidence>
<keyword evidence="6" id="KW-0408">Iron</keyword>
<keyword evidence="2 11" id="KW-0813">Transport</keyword>
<evidence type="ECO:0000256" key="11">
    <source>
        <dbReference type="PROSITE-ProRule" id="PRU01360"/>
    </source>
</evidence>
<keyword evidence="3 11" id="KW-1134">Transmembrane beta strand</keyword>
<accession>A0ABT5IB83</accession>
<dbReference type="Proteomes" id="UP001216595">
    <property type="component" value="Unassembled WGS sequence"/>
</dbReference>
<dbReference type="InterPro" id="IPR039426">
    <property type="entry name" value="TonB-dep_rcpt-like"/>
</dbReference>
<evidence type="ECO:0000256" key="1">
    <source>
        <dbReference type="ARBA" id="ARBA00004571"/>
    </source>
</evidence>
<evidence type="ECO:0000259" key="13">
    <source>
        <dbReference type="Pfam" id="PF07715"/>
    </source>
</evidence>
<keyword evidence="7" id="KW-0406">Ion transport</keyword>
<keyword evidence="12" id="KW-0732">Signal</keyword>
<keyword evidence="9 11" id="KW-0472">Membrane</keyword>
<dbReference type="RefSeq" id="WP_272740214.1">
    <property type="nucleotide sequence ID" value="NZ_JAQQKW010000002.1"/>
</dbReference>
<evidence type="ECO:0000256" key="3">
    <source>
        <dbReference type="ARBA" id="ARBA00022452"/>
    </source>
</evidence>
<dbReference type="Gene3D" id="2.40.170.20">
    <property type="entry name" value="TonB-dependent receptor, beta-barrel domain"/>
    <property type="match status" value="1"/>
</dbReference>
<comment type="caution">
    <text evidence="14">The sequence shown here is derived from an EMBL/GenBank/DDBJ whole genome shotgun (WGS) entry which is preliminary data.</text>
</comment>
<evidence type="ECO:0000256" key="9">
    <source>
        <dbReference type="ARBA" id="ARBA00023136"/>
    </source>
</evidence>
<dbReference type="InterPro" id="IPR012910">
    <property type="entry name" value="Plug_dom"/>
</dbReference>
<dbReference type="InterPro" id="IPR036942">
    <property type="entry name" value="Beta-barrel_TonB_sf"/>
</dbReference>
<reference evidence="14 15" key="1">
    <citation type="submission" date="2023-01" db="EMBL/GenBank/DDBJ databases">
        <title>Novel species of the genus Asticcacaulis isolated from rivers.</title>
        <authorList>
            <person name="Lu H."/>
        </authorList>
    </citation>
    <scope>NUCLEOTIDE SEQUENCE [LARGE SCALE GENOMIC DNA]</scope>
    <source>
        <strain evidence="14 15">DXS10W</strain>
    </source>
</reference>
<dbReference type="PANTHER" id="PTHR32552">
    <property type="entry name" value="FERRICHROME IRON RECEPTOR-RELATED"/>
    <property type="match status" value="1"/>
</dbReference>
<keyword evidence="5 11" id="KW-0812">Transmembrane</keyword>
<name>A0ABT5IB83_9CAUL</name>
<evidence type="ECO:0000256" key="10">
    <source>
        <dbReference type="ARBA" id="ARBA00023237"/>
    </source>
</evidence>
<keyword evidence="15" id="KW-1185">Reference proteome</keyword>
<evidence type="ECO:0000256" key="5">
    <source>
        <dbReference type="ARBA" id="ARBA00022692"/>
    </source>
</evidence>
<gene>
    <name evidence="14" type="ORF">PQU94_04030</name>
</gene>
<organism evidence="14 15">
    <name type="scientific">Asticcacaulis currens</name>
    <dbReference type="NCBI Taxonomy" id="2984210"/>
    <lineage>
        <taxon>Bacteria</taxon>
        <taxon>Pseudomonadati</taxon>
        <taxon>Pseudomonadota</taxon>
        <taxon>Alphaproteobacteria</taxon>
        <taxon>Caulobacterales</taxon>
        <taxon>Caulobacteraceae</taxon>
        <taxon>Asticcacaulis</taxon>
    </lineage>
</organism>
<evidence type="ECO:0000256" key="2">
    <source>
        <dbReference type="ARBA" id="ARBA00022448"/>
    </source>
</evidence>
<evidence type="ECO:0000256" key="12">
    <source>
        <dbReference type="SAM" id="SignalP"/>
    </source>
</evidence>
<evidence type="ECO:0000256" key="8">
    <source>
        <dbReference type="ARBA" id="ARBA00023077"/>
    </source>
</evidence>
<evidence type="ECO:0000256" key="6">
    <source>
        <dbReference type="ARBA" id="ARBA00023004"/>
    </source>
</evidence>
<feature type="chain" id="PRO_5045250147" evidence="12">
    <location>
        <begin position="22"/>
        <end position="787"/>
    </location>
</feature>
<sequence length="787" mass="85124">MKKYLFLSSALLGSLVAPAFAATPATDAPAEAPAAEAPEKLTEVVVSATKRATNLQKTPIAISVLSAQSLADRHVESLLDLADGAAPSLRVATFEARQSALTVGIRGIVPFDQNQTARDTPVGVYIDNIYMGRSQGLNAALFDVQRIEILRGPQGTLFGRNTEGGAVSIVTKDPTGVFGGRVQAGFGNYGSKSLEAHLDLPAFDTLAFKIDSVYQHQDPTVKNILPGQAGWNQYDRTGGRLSAKWTPNDKLTGVFSIDASRDESTPNYSQLINYNPLNLTVGTASGNIAPLPSSVVVSGGNRMKRADIGVPQQPSVALTEGAAATFTYHLTPSLDLKSITGYRRVTTDQWDNSGGAHRTPAFAANAAFSRYSLSFLRQHQVSQEFQLIGKTDDIDYVAGIYYFNEHVSEWAATPSTNTWNADGTYTINSQNYTGPVTSSKMGWANKSQMFIARDSVGEATSEAAFGQATWTPSTNKALHLTLGGRVTNDKRTGALTMISNVATPYTLNFKKTRFDPLAIAAYDVTPDAHVYVKYATGYRAGGANDRSTDFRAFGPESVKSYEVGAKLDMFDHKARLNLAAYKMDRENAQLDDSNVDPNPTLPGTTTVNPNFNKNIEFTYNAPTVQKIEGLEAELLVKPTDNLTLGLNYAYTKVPPINSKNNAGVVTTFYTVFTPKNAASVNIDYKKPFGSNGARFEAHLDGNYADAQYTFQNESVMSDSSFIVNGRLAIADIAMQATGTKMTVSLWSRNLLDETYIYRRSAANAKTLGDYGNFNPPRTVGLEVTVAY</sequence>
<dbReference type="PROSITE" id="PS52016">
    <property type="entry name" value="TONB_DEPENDENT_REC_3"/>
    <property type="match status" value="1"/>
</dbReference>
<evidence type="ECO:0000256" key="7">
    <source>
        <dbReference type="ARBA" id="ARBA00023065"/>
    </source>
</evidence>
<proteinExistence type="inferred from homology"/>